<dbReference type="Proteomes" id="UP000663852">
    <property type="component" value="Unassembled WGS sequence"/>
</dbReference>
<gene>
    <name evidence="13" type="ORF">EDS130_LOCUS17351</name>
</gene>
<keyword evidence="4 9" id="KW-0654">Proteoglycan</keyword>
<evidence type="ECO:0000256" key="10">
    <source>
        <dbReference type="SAM" id="MobiDB-lite"/>
    </source>
</evidence>
<dbReference type="SMART" id="SM01278">
    <property type="entry name" value="MAPKK1_Int"/>
    <property type="match status" value="1"/>
</dbReference>
<dbReference type="GO" id="GO:0016020">
    <property type="term" value="C:membrane"/>
    <property type="evidence" value="ECO:0007669"/>
    <property type="project" value="UniProtKB-SubCell"/>
</dbReference>
<feature type="compositionally biased region" description="Acidic residues" evidence="10">
    <location>
        <begin position="165"/>
        <end position="175"/>
    </location>
</feature>
<evidence type="ECO:0000256" key="4">
    <source>
        <dbReference type="ARBA" id="ARBA00022974"/>
    </source>
</evidence>
<accession>A0A814KBX2</accession>
<dbReference type="InterPro" id="IPR015019">
    <property type="entry name" value="LAMTOR3"/>
</dbReference>
<keyword evidence="5 11" id="KW-1133">Transmembrane helix</keyword>
<evidence type="ECO:0000256" key="2">
    <source>
        <dbReference type="ARBA" id="ARBA00005343"/>
    </source>
</evidence>
<keyword evidence="3 9" id="KW-0812">Transmembrane</keyword>
<dbReference type="InterPro" id="IPR030479">
    <property type="entry name" value="Syndecan_CS"/>
</dbReference>
<dbReference type="Pfam" id="PF01034">
    <property type="entry name" value="Syndecan"/>
    <property type="match status" value="1"/>
</dbReference>
<feature type="compositionally biased region" description="Polar residues" evidence="10">
    <location>
        <begin position="140"/>
        <end position="151"/>
    </location>
</feature>
<evidence type="ECO:0000256" key="11">
    <source>
        <dbReference type="SAM" id="Phobius"/>
    </source>
</evidence>
<dbReference type="InterPro" id="IPR001050">
    <property type="entry name" value="Syndecan"/>
</dbReference>
<dbReference type="EMBL" id="CAJNOJ010000077">
    <property type="protein sequence ID" value="CAF1049429.1"/>
    <property type="molecule type" value="Genomic_DNA"/>
</dbReference>
<comment type="similarity">
    <text evidence="2 9">Belongs to the syndecan proteoglycan family.</text>
</comment>
<evidence type="ECO:0000256" key="6">
    <source>
        <dbReference type="ARBA" id="ARBA00023136"/>
    </source>
</evidence>
<dbReference type="SUPFAM" id="SSF103196">
    <property type="entry name" value="Roadblock/LC7 domain"/>
    <property type="match status" value="1"/>
</dbReference>
<evidence type="ECO:0000256" key="7">
    <source>
        <dbReference type="ARBA" id="ARBA00023180"/>
    </source>
</evidence>
<reference evidence="13" key="1">
    <citation type="submission" date="2021-02" db="EMBL/GenBank/DDBJ databases">
        <authorList>
            <person name="Nowell W R."/>
        </authorList>
    </citation>
    <scope>NUCLEOTIDE SEQUENCE</scope>
</reference>
<dbReference type="AlphaFoldDB" id="A0A814KBX2"/>
<dbReference type="InterPro" id="IPR027789">
    <property type="entry name" value="Syndecan/Neurexin_dom"/>
</dbReference>
<dbReference type="GO" id="GO:0016477">
    <property type="term" value="P:cell migration"/>
    <property type="evidence" value="ECO:0007669"/>
    <property type="project" value="TreeGrafter"/>
</dbReference>
<sequence>MTFPQLFSHIDGIEAILIRDKDGVPVLKLPTNEAVDQLDLQTLIPSAHILQDQSSRMNLKQLKTVVTYWSARQIITYNVPPLVIIVAADTNPVSISTLNPTTLPTVVHQDGQFYYAEGDIYDDQDGLSDDSAASAVSDPNLYNLTTSGNNEGHSDQVEDGHSYADDDDDGDDTDELVYGNSMSVHRSGSKNAVTDLNKDKIIVNPSTIRPSFISSDVWQELFNKPAIVVGVVGGIVIGMLSAILLIMFIVYRMRKKDEGSYALEEGPRKSPSHAYTRVSSREFFA</sequence>
<dbReference type="Gene3D" id="3.30.450.30">
    <property type="entry name" value="Dynein light chain 2a, cytoplasmic"/>
    <property type="match status" value="1"/>
</dbReference>
<evidence type="ECO:0000259" key="12">
    <source>
        <dbReference type="Pfam" id="PF01034"/>
    </source>
</evidence>
<dbReference type="GO" id="GO:0009986">
    <property type="term" value="C:cell surface"/>
    <property type="evidence" value="ECO:0007669"/>
    <property type="project" value="TreeGrafter"/>
</dbReference>
<dbReference type="GO" id="GO:0032006">
    <property type="term" value="P:regulation of TOR signaling"/>
    <property type="evidence" value="ECO:0007669"/>
    <property type="project" value="InterPro"/>
</dbReference>
<keyword evidence="7 9" id="KW-0325">Glycoprotein</keyword>
<evidence type="ECO:0000256" key="9">
    <source>
        <dbReference type="RuleBase" id="RU000649"/>
    </source>
</evidence>
<comment type="subcellular location">
    <subcellularLocation>
        <location evidence="1 9">Membrane</location>
        <topology evidence="1 9">Single-pass type I membrane protein</topology>
    </subcellularLocation>
</comment>
<protein>
    <recommendedName>
        <fullName evidence="9">Syndecan</fullName>
    </recommendedName>
</protein>
<dbReference type="PANTHER" id="PTHR10915">
    <property type="entry name" value="SYNDECAN"/>
    <property type="match status" value="1"/>
</dbReference>
<name>A0A814KBX2_ADIRI</name>
<organism evidence="13 14">
    <name type="scientific">Adineta ricciae</name>
    <name type="common">Rotifer</name>
    <dbReference type="NCBI Taxonomy" id="249248"/>
    <lineage>
        <taxon>Eukaryota</taxon>
        <taxon>Metazoa</taxon>
        <taxon>Spiralia</taxon>
        <taxon>Gnathifera</taxon>
        <taxon>Rotifera</taxon>
        <taxon>Eurotatoria</taxon>
        <taxon>Bdelloidea</taxon>
        <taxon>Adinetida</taxon>
        <taxon>Adinetidae</taxon>
        <taxon>Adineta</taxon>
    </lineage>
</organism>
<dbReference type="PROSITE" id="PS00964">
    <property type="entry name" value="SYNDECAN"/>
    <property type="match status" value="1"/>
</dbReference>
<feature type="domain" description="Syndecan/Neurexin" evidence="12">
    <location>
        <begin position="221"/>
        <end position="283"/>
    </location>
</feature>
<dbReference type="OrthoDB" id="343907at2759"/>
<keyword evidence="8 9" id="KW-0357">Heparan sulfate</keyword>
<comment type="function">
    <text evidence="9">Cell surface proteoglycan.</text>
</comment>
<evidence type="ECO:0000256" key="8">
    <source>
        <dbReference type="ARBA" id="ARBA00023207"/>
    </source>
</evidence>
<dbReference type="Pfam" id="PF08923">
    <property type="entry name" value="MAPKK1_Int"/>
    <property type="match status" value="1"/>
</dbReference>
<comment type="caution">
    <text evidence="13">The sequence shown here is derived from an EMBL/GenBank/DDBJ whole genome shotgun (WGS) entry which is preliminary data.</text>
</comment>
<proteinExistence type="inferred from homology"/>
<feature type="compositionally biased region" description="Basic and acidic residues" evidence="10">
    <location>
        <begin position="152"/>
        <end position="164"/>
    </location>
</feature>
<evidence type="ECO:0000313" key="14">
    <source>
        <dbReference type="Proteomes" id="UP000663852"/>
    </source>
</evidence>
<evidence type="ECO:0000256" key="5">
    <source>
        <dbReference type="ARBA" id="ARBA00022989"/>
    </source>
</evidence>
<feature type="region of interest" description="Disordered" evidence="10">
    <location>
        <begin position="138"/>
        <end position="175"/>
    </location>
</feature>
<evidence type="ECO:0000256" key="1">
    <source>
        <dbReference type="ARBA" id="ARBA00004479"/>
    </source>
</evidence>
<keyword evidence="6 11" id="KW-0472">Membrane</keyword>
<feature type="transmembrane region" description="Helical" evidence="11">
    <location>
        <begin position="226"/>
        <end position="251"/>
    </location>
</feature>
<dbReference type="PANTHER" id="PTHR10915:SF1">
    <property type="entry name" value="SYNDECAN"/>
    <property type="match status" value="1"/>
</dbReference>
<evidence type="ECO:0000313" key="13">
    <source>
        <dbReference type="EMBL" id="CAF1049429.1"/>
    </source>
</evidence>
<evidence type="ECO:0000256" key="3">
    <source>
        <dbReference type="ARBA" id="ARBA00022692"/>
    </source>
</evidence>